<dbReference type="Gene3D" id="1.10.600.10">
    <property type="entry name" value="Farnesyl Diphosphate Synthase"/>
    <property type="match status" value="1"/>
</dbReference>
<name>A0A975JGD7_9RHOB</name>
<dbReference type="InterPro" id="IPR008949">
    <property type="entry name" value="Isoprenoid_synthase_dom_sf"/>
</dbReference>
<dbReference type="Proteomes" id="UP000683291">
    <property type="component" value="Chromosome 1"/>
</dbReference>
<dbReference type="InterPro" id="IPR002060">
    <property type="entry name" value="Squ/phyt_synthse"/>
</dbReference>
<dbReference type="KEGG" id="sual:KDD17_07745"/>
<dbReference type="SUPFAM" id="SSF48576">
    <property type="entry name" value="Terpenoid synthases"/>
    <property type="match status" value="1"/>
</dbReference>
<keyword evidence="2" id="KW-1185">Reference proteome</keyword>
<sequence>MSLSADLTACAAIVERGDPLRFRCAMTAPVAQRGALFALYAFNVEVSRAPWVTQEPMIAEMRLQWWRDALEEIAGEGSVRRHEVATPLGAVLSAKQAQRLDTLVAARRWDIYRDPFEDRDDFDRYIAQTSGALMQTAAELLTEDQCDTADAGYAAGVGAWLRAVPGLQAQGRVPMLDGTHAGVRDLAQRGLDALAHARRARLPRAATPALLPATAAEPALRAAVSDPAAVIDDRLPQPGLRFTLRAAFSWW</sequence>
<accession>A0A975JGD7</accession>
<dbReference type="AlphaFoldDB" id="A0A975JGD7"/>
<dbReference type="Pfam" id="PF00494">
    <property type="entry name" value="SQS_PSY"/>
    <property type="match status" value="1"/>
</dbReference>
<reference evidence="1" key="1">
    <citation type="submission" date="2021-04" db="EMBL/GenBank/DDBJ databases">
        <title>Complete genome sequence for Sulfitobacter sp. strain JK7-1.</title>
        <authorList>
            <person name="Park S.-J."/>
        </authorList>
    </citation>
    <scope>NUCLEOTIDE SEQUENCE</scope>
    <source>
        <strain evidence="1">JK7-1</strain>
    </source>
</reference>
<protein>
    <submittedName>
        <fullName evidence="1">Squalene/phytoene synthase family protein</fullName>
    </submittedName>
</protein>
<evidence type="ECO:0000313" key="1">
    <source>
        <dbReference type="EMBL" id="QUJ77817.1"/>
    </source>
</evidence>
<organism evidence="1 2">
    <name type="scientific">Sulfitobacter albidus</name>
    <dbReference type="NCBI Taxonomy" id="2829501"/>
    <lineage>
        <taxon>Bacteria</taxon>
        <taxon>Pseudomonadati</taxon>
        <taxon>Pseudomonadota</taxon>
        <taxon>Alphaproteobacteria</taxon>
        <taxon>Rhodobacterales</taxon>
        <taxon>Roseobacteraceae</taxon>
        <taxon>Sulfitobacter</taxon>
    </lineage>
</organism>
<proteinExistence type="predicted"/>
<dbReference type="RefSeq" id="WP_212706010.1">
    <property type="nucleotide sequence ID" value="NZ_CP073581.1"/>
</dbReference>
<gene>
    <name evidence="1" type="ORF">KDD17_07745</name>
</gene>
<dbReference type="EMBL" id="CP073581">
    <property type="protein sequence ID" value="QUJ77817.1"/>
    <property type="molecule type" value="Genomic_DNA"/>
</dbReference>
<evidence type="ECO:0000313" key="2">
    <source>
        <dbReference type="Proteomes" id="UP000683291"/>
    </source>
</evidence>